<evidence type="ECO:0000313" key="7">
    <source>
        <dbReference type="Proteomes" id="UP001138997"/>
    </source>
</evidence>
<evidence type="ECO:0000256" key="2">
    <source>
        <dbReference type="ARBA" id="ARBA00006906"/>
    </source>
</evidence>
<dbReference type="GO" id="GO:0016829">
    <property type="term" value="F:lyase activity"/>
    <property type="evidence" value="ECO:0007669"/>
    <property type="project" value="UniProtKB-KW"/>
</dbReference>
<evidence type="ECO:0000256" key="3">
    <source>
        <dbReference type="ARBA" id="ARBA00011233"/>
    </source>
</evidence>
<keyword evidence="4" id="KW-0456">Lyase</keyword>
<proteinExistence type="inferred from homology"/>
<comment type="similarity">
    <text evidence="2">Belongs to the KHG/KDPG aldolase family.</text>
</comment>
<dbReference type="RefSeq" id="WP_231440442.1">
    <property type="nucleotide sequence ID" value="NZ_JAJOMB010000004.1"/>
</dbReference>
<dbReference type="PANTHER" id="PTHR30246">
    <property type="entry name" value="2-KETO-3-DEOXY-6-PHOSPHOGLUCONATE ALDOLASE"/>
    <property type="match status" value="1"/>
</dbReference>
<comment type="caution">
    <text evidence="6">The sequence shown here is derived from an EMBL/GenBank/DDBJ whole genome shotgun (WGS) entry which is preliminary data.</text>
</comment>
<dbReference type="Gene3D" id="3.20.20.70">
    <property type="entry name" value="Aldolase class I"/>
    <property type="match status" value="1"/>
</dbReference>
<name>A0A9X1NCD9_9ACTN</name>
<dbReference type="PANTHER" id="PTHR30246:SF1">
    <property type="entry name" value="2-DEHYDRO-3-DEOXY-6-PHOSPHOGALACTONATE ALDOLASE-RELATED"/>
    <property type="match status" value="1"/>
</dbReference>
<evidence type="ECO:0000256" key="1">
    <source>
        <dbReference type="ARBA" id="ARBA00004761"/>
    </source>
</evidence>
<dbReference type="SUPFAM" id="SSF51569">
    <property type="entry name" value="Aldolase"/>
    <property type="match status" value="1"/>
</dbReference>
<gene>
    <name evidence="6" type="ORF">LR394_10165</name>
</gene>
<dbReference type="InterPro" id="IPR000887">
    <property type="entry name" value="Aldlse_KDPG_KHG"/>
</dbReference>
<dbReference type="Pfam" id="PF01081">
    <property type="entry name" value="Aldolase"/>
    <property type="match status" value="1"/>
</dbReference>
<keyword evidence="5" id="KW-0119">Carbohydrate metabolism</keyword>
<dbReference type="Proteomes" id="UP001138997">
    <property type="component" value="Unassembled WGS sequence"/>
</dbReference>
<accession>A0A9X1NCD9</accession>
<dbReference type="AlphaFoldDB" id="A0A9X1NCD9"/>
<evidence type="ECO:0000256" key="4">
    <source>
        <dbReference type="ARBA" id="ARBA00023239"/>
    </source>
</evidence>
<protein>
    <submittedName>
        <fullName evidence="6">Bifunctional 4-hydroxy-2-oxoglutarate aldolase/2-dehydro-3-deoxy-phosphogluconate aldolase</fullName>
    </submittedName>
</protein>
<dbReference type="CDD" id="cd00452">
    <property type="entry name" value="KDPG_aldolase"/>
    <property type="match status" value="1"/>
</dbReference>
<evidence type="ECO:0000313" key="6">
    <source>
        <dbReference type="EMBL" id="MCD5311264.1"/>
    </source>
</evidence>
<sequence length="197" mass="20844">MDHFFAAHLTRRRVIGIFRGQSPERTVELCHRAWDSGVELVEVPVQSPAAVPSLRAAVEAAQERGALVGAGTVLRLDQLEEVLAFGASFVVCPGLHEEVVTECLRRGVPILPGVATSTEVAKALSYGLNWLKAFPAEQLTPGWIRAQLGPFPDVRFVATGGISAANASDFLAAGCRAVAIGSAFGSESGIQALERVL</sequence>
<evidence type="ECO:0000256" key="5">
    <source>
        <dbReference type="ARBA" id="ARBA00023277"/>
    </source>
</evidence>
<comment type="subunit">
    <text evidence="3">Homotrimer.</text>
</comment>
<dbReference type="EMBL" id="JAJOMB010000004">
    <property type="protein sequence ID" value="MCD5311264.1"/>
    <property type="molecule type" value="Genomic_DNA"/>
</dbReference>
<comment type="pathway">
    <text evidence="1">Carbohydrate acid metabolism.</text>
</comment>
<organism evidence="6 7">
    <name type="scientific">Kineosporia babensis</name>
    <dbReference type="NCBI Taxonomy" id="499548"/>
    <lineage>
        <taxon>Bacteria</taxon>
        <taxon>Bacillati</taxon>
        <taxon>Actinomycetota</taxon>
        <taxon>Actinomycetes</taxon>
        <taxon>Kineosporiales</taxon>
        <taxon>Kineosporiaceae</taxon>
        <taxon>Kineosporia</taxon>
    </lineage>
</organism>
<reference evidence="6" key="1">
    <citation type="submission" date="2021-11" db="EMBL/GenBank/DDBJ databases">
        <title>Streptomyces corallinus and Kineosporia corallina sp. nov., two new coral-derived marine actinobacteria.</title>
        <authorList>
            <person name="Buangrab K."/>
            <person name="Sutthacheep M."/>
            <person name="Yeemin T."/>
            <person name="Harunari E."/>
            <person name="Igarashi Y."/>
            <person name="Sripreechasak P."/>
            <person name="Kanchanasin P."/>
            <person name="Tanasupawat S."/>
            <person name="Phongsopitanun W."/>
        </authorList>
    </citation>
    <scope>NUCLEOTIDE SEQUENCE</scope>
    <source>
        <strain evidence="6">JCM 31032</strain>
    </source>
</reference>
<dbReference type="InterPro" id="IPR013785">
    <property type="entry name" value="Aldolase_TIM"/>
</dbReference>
<keyword evidence="7" id="KW-1185">Reference proteome</keyword>